<name>A0A836BZ07_9CHLO</name>
<comment type="caution">
    <text evidence="2">The sequence shown here is derived from an EMBL/GenBank/DDBJ whole genome shotgun (WGS) entry which is preliminary data.</text>
</comment>
<reference evidence="2" key="1">
    <citation type="journal article" date="2020" name="bioRxiv">
        <title>Comparative genomics of Chlamydomonas.</title>
        <authorList>
            <person name="Craig R.J."/>
            <person name="Hasan A.R."/>
            <person name="Ness R.W."/>
            <person name="Keightley P.D."/>
        </authorList>
    </citation>
    <scope>NUCLEOTIDE SEQUENCE</scope>
    <source>
        <strain evidence="2">CCAP 11/70</strain>
    </source>
</reference>
<organism evidence="2 3">
    <name type="scientific">Edaphochlamys debaryana</name>
    <dbReference type="NCBI Taxonomy" id="47281"/>
    <lineage>
        <taxon>Eukaryota</taxon>
        <taxon>Viridiplantae</taxon>
        <taxon>Chlorophyta</taxon>
        <taxon>core chlorophytes</taxon>
        <taxon>Chlorophyceae</taxon>
        <taxon>CS clade</taxon>
        <taxon>Chlamydomonadales</taxon>
        <taxon>Chlamydomonadales incertae sedis</taxon>
        <taxon>Edaphochlamys</taxon>
    </lineage>
</organism>
<dbReference type="Proteomes" id="UP000612055">
    <property type="component" value="Unassembled WGS sequence"/>
</dbReference>
<dbReference type="EMBL" id="JAEHOE010000041">
    <property type="protein sequence ID" value="KAG2492883.1"/>
    <property type="molecule type" value="Genomic_DNA"/>
</dbReference>
<evidence type="ECO:0000313" key="3">
    <source>
        <dbReference type="Proteomes" id="UP000612055"/>
    </source>
</evidence>
<protein>
    <submittedName>
        <fullName evidence="2">Uncharacterized protein</fullName>
    </submittedName>
</protein>
<sequence>MLATQNLCVDDGDFCRLNPSFITSLAAPTTDTAKLTALTEAIKYKCGTYTDAKACNSDSRCRVVGGTCSSGDWVDARWYKGKAYCEGSLVDKHLGCLPTTTKDACTGNCVWKTATEMSAVTERSGNPSEAAQIRSVLYFVLSGITLPGIEPEKTGACTAAGLWNAEFDAIVAKGVKVNNGSTEYDFPVIFRAIESDLIGTCPGGTSLSEETTCVWYGTSPETCATAGPFCEFRWTSPGSGDCGIVDQLSDPRDPYYKALLEAANTCNKASTSACASTGRPISTGTTSWETLLTALPSYATGGAIDGTPSPAPKPKPTGSSPGKKGTASPPPRRRFSLFPPFRRAPPMARKL</sequence>
<proteinExistence type="predicted"/>
<evidence type="ECO:0000313" key="2">
    <source>
        <dbReference type="EMBL" id="KAG2492883.1"/>
    </source>
</evidence>
<feature type="compositionally biased region" description="Low complexity" evidence="1">
    <location>
        <begin position="316"/>
        <end position="327"/>
    </location>
</feature>
<feature type="compositionally biased region" description="Low complexity" evidence="1">
    <location>
        <begin position="336"/>
        <end position="351"/>
    </location>
</feature>
<evidence type="ECO:0000256" key="1">
    <source>
        <dbReference type="SAM" id="MobiDB-lite"/>
    </source>
</evidence>
<feature type="region of interest" description="Disordered" evidence="1">
    <location>
        <begin position="299"/>
        <end position="351"/>
    </location>
</feature>
<keyword evidence="3" id="KW-1185">Reference proteome</keyword>
<gene>
    <name evidence="2" type="ORF">HYH03_008798</name>
</gene>
<accession>A0A836BZ07</accession>
<dbReference type="AlphaFoldDB" id="A0A836BZ07"/>